<sequence>MEPNSEGRQRDGQGRHRRPARRRAGLGRDPETDDGGCRARREGTGGAAIPVVVIGKTAVAARLLRYTEKEKAGGTEPRVLYSEGIRCRVPTAEREFAAVRRVHGKQSAKRKVPAKYELPEPGEVATHIRRARPNGRKYWAVAAGSTAATHVRREGDGYVDEIQAVHVIVSFGLDEVNPDDPEQVRRAFEFVTVMMTRLYPGVQMKLVGQADGLGTATLDGSLGRAVFHVHCVQNAVVAERMEVDGQVWEPGRKMSGALTDIARLRERADEFIAQHGAEYGVEQKLPSVAEQTAEKRRTRDRRMATKGEISNHDIIRVAFEASMDDPRSVDLEGFVEVMSEHEVTVNYRVSRAGKPGEKHAVSYRLDDMKAPVRGTTLGDHYAFDSAIQQLEDNASGQERERRPELQRAGAPKPLPVPTAQELADAQAVVERLAREERVAQAEDQAAADFLPAIIEDFDAATEAHRLGDFRELARLANATREKDARQRTRRARATAISSPDGTAQAQPGIAPEPRQPAPAVKPASREQVEAALEEAIAPAKAESDKMIAEYHRNKEAAKAAEREQQTQQAEAAPQTAPERQPLFGVSLADLRMRAQATREAAMNAHKPEEASEGTLETETTVGAAITGVEAPPAAPRLNPHTAAERKRLQRLRAELVEVEDEQSHEGPALGG</sequence>
<reference evidence="2 3" key="1">
    <citation type="submission" date="2019-03" db="EMBL/GenBank/DDBJ databases">
        <title>Genomics of glacier-inhabiting Cryobacterium strains.</title>
        <authorList>
            <person name="Liu Q."/>
            <person name="Xin Y.-H."/>
        </authorList>
    </citation>
    <scope>NUCLEOTIDE SEQUENCE [LARGE SCALE GENOMIC DNA]</scope>
    <source>
        <strain evidence="2 3">Sr47</strain>
    </source>
</reference>
<feature type="compositionally biased region" description="Low complexity" evidence="1">
    <location>
        <begin position="565"/>
        <end position="580"/>
    </location>
</feature>
<dbReference type="AlphaFoldDB" id="A0A4R8UI20"/>
<proteinExistence type="predicted"/>
<feature type="compositionally biased region" description="Polar residues" evidence="1">
    <location>
        <begin position="496"/>
        <end position="505"/>
    </location>
</feature>
<accession>A0A4R8UI20</accession>
<gene>
    <name evidence="2" type="ORF">E3O23_04735</name>
</gene>
<protein>
    <recommendedName>
        <fullName evidence="4">Relaxase</fullName>
    </recommendedName>
</protein>
<dbReference type="Proteomes" id="UP000297866">
    <property type="component" value="Unassembled WGS sequence"/>
</dbReference>
<name>A0A4R8UI20_9MICO</name>
<dbReference type="OrthoDB" id="4900148at2"/>
<evidence type="ECO:0000313" key="3">
    <source>
        <dbReference type="Proteomes" id="UP000297866"/>
    </source>
</evidence>
<evidence type="ECO:0008006" key="4">
    <source>
        <dbReference type="Google" id="ProtNLM"/>
    </source>
</evidence>
<evidence type="ECO:0000313" key="2">
    <source>
        <dbReference type="EMBL" id="TFB53637.1"/>
    </source>
</evidence>
<keyword evidence="3" id="KW-1185">Reference proteome</keyword>
<dbReference type="EMBL" id="SOEZ01000024">
    <property type="protein sequence ID" value="TFB53637.1"/>
    <property type="molecule type" value="Genomic_DNA"/>
</dbReference>
<feature type="region of interest" description="Disordered" evidence="1">
    <location>
        <begin position="392"/>
        <end position="422"/>
    </location>
</feature>
<feature type="compositionally biased region" description="Basic residues" evidence="1">
    <location>
        <begin position="15"/>
        <end position="25"/>
    </location>
</feature>
<feature type="region of interest" description="Disordered" evidence="1">
    <location>
        <begin position="480"/>
        <end position="529"/>
    </location>
</feature>
<feature type="compositionally biased region" description="Basic and acidic residues" evidence="1">
    <location>
        <begin position="1"/>
        <end position="14"/>
    </location>
</feature>
<feature type="region of interest" description="Disordered" evidence="1">
    <location>
        <begin position="553"/>
        <end position="581"/>
    </location>
</feature>
<feature type="compositionally biased region" description="Basic and acidic residues" evidence="1">
    <location>
        <begin position="26"/>
        <end position="42"/>
    </location>
</feature>
<comment type="caution">
    <text evidence="2">The sequence shown here is derived from an EMBL/GenBank/DDBJ whole genome shotgun (WGS) entry which is preliminary data.</text>
</comment>
<evidence type="ECO:0000256" key="1">
    <source>
        <dbReference type="SAM" id="MobiDB-lite"/>
    </source>
</evidence>
<organism evidence="2 3">
    <name type="scientific">Cryobacterium tagatosivorans</name>
    <dbReference type="NCBI Taxonomy" id="1259199"/>
    <lineage>
        <taxon>Bacteria</taxon>
        <taxon>Bacillati</taxon>
        <taxon>Actinomycetota</taxon>
        <taxon>Actinomycetes</taxon>
        <taxon>Micrococcales</taxon>
        <taxon>Microbacteriaceae</taxon>
        <taxon>Cryobacterium</taxon>
    </lineage>
</organism>
<feature type="compositionally biased region" description="Basic and acidic residues" evidence="1">
    <location>
        <begin position="553"/>
        <end position="564"/>
    </location>
</feature>
<feature type="region of interest" description="Disordered" evidence="1">
    <location>
        <begin position="1"/>
        <end position="42"/>
    </location>
</feature>